<dbReference type="InterPro" id="IPR045322">
    <property type="entry name" value="HECTD1/TRIP12-like"/>
</dbReference>
<keyword evidence="3" id="KW-1185">Reference proteome</keyword>
<organism evidence="2 3">
    <name type="scientific">Tanacetum coccineum</name>
    <dbReference type="NCBI Taxonomy" id="301880"/>
    <lineage>
        <taxon>Eukaryota</taxon>
        <taxon>Viridiplantae</taxon>
        <taxon>Streptophyta</taxon>
        <taxon>Embryophyta</taxon>
        <taxon>Tracheophyta</taxon>
        <taxon>Spermatophyta</taxon>
        <taxon>Magnoliopsida</taxon>
        <taxon>eudicotyledons</taxon>
        <taxon>Gunneridae</taxon>
        <taxon>Pentapetalae</taxon>
        <taxon>asterids</taxon>
        <taxon>campanulids</taxon>
        <taxon>Asterales</taxon>
        <taxon>Asteraceae</taxon>
        <taxon>Asteroideae</taxon>
        <taxon>Anthemideae</taxon>
        <taxon>Anthemidinae</taxon>
        <taxon>Tanacetum</taxon>
    </lineage>
</organism>
<sequence>MSFGVATLKAVVHAGDKTSVDARCLTINICIVAQEWVNPETSPWKVKEGPLITTSSANRWSILESEVGSSQESGKLLASNVLFENEPSSSSTSSSNAAAALKQDDVLVEHVANYLIKITERVHQLPNMLDELSKHGLIHQVSHLIDLKSHTTLSQSVHIGLIGLLVKLASGSMIAIEAFFDLNISSILKYILSTYGLSHGISSPRAFDGQDNQLVPIVTRNHDVQLAEENAAFLTNNPRQLQTFGNDMLHVLIQVVDFGVDLSICYGCLSVIDKLLYYINFDKLLDLFKQTNISRISMRSFAVLPSGKN</sequence>
<evidence type="ECO:0000313" key="3">
    <source>
        <dbReference type="Proteomes" id="UP001151760"/>
    </source>
</evidence>
<evidence type="ECO:0000313" key="2">
    <source>
        <dbReference type="EMBL" id="GJS65318.1"/>
    </source>
</evidence>
<dbReference type="PANTHER" id="PTHR45670">
    <property type="entry name" value="E3 UBIQUITIN-PROTEIN LIGASE TRIP12"/>
    <property type="match status" value="1"/>
</dbReference>
<dbReference type="Proteomes" id="UP001151760">
    <property type="component" value="Unassembled WGS sequence"/>
</dbReference>
<reference evidence="2" key="1">
    <citation type="journal article" date="2022" name="Int. J. Mol. Sci.">
        <title>Draft Genome of Tanacetum Coccineum: Genomic Comparison of Closely Related Tanacetum-Family Plants.</title>
        <authorList>
            <person name="Yamashiro T."/>
            <person name="Shiraishi A."/>
            <person name="Nakayama K."/>
            <person name="Satake H."/>
        </authorList>
    </citation>
    <scope>NUCLEOTIDE SEQUENCE</scope>
</reference>
<accession>A0ABQ4XK34</accession>
<evidence type="ECO:0000256" key="1">
    <source>
        <dbReference type="ARBA" id="ARBA00022679"/>
    </source>
</evidence>
<dbReference type="EMBL" id="BQNB010009569">
    <property type="protein sequence ID" value="GJS65318.1"/>
    <property type="molecule type" value="Genomic_DNA"/>
</dbReference>
<reference evidence="2" key="2">
    <citation type="submission" date="2022-01" db="EMBL/GenBank/DDBJ databases">
        <authorList>
            <person name="Yamashiro T."/>
            <person name="Shiraishi A."/>
            <person name="Satake H."/>
            <person name="Nakayama K."/>
        </authorList>
    </citation>
    <scope>NUCLEOTIDE SEQUENCE</scope>
</reference>
<name>A0ABQ4XK34_9ASTR</name>
<proteinExistence type="predicted"/>
<comment type="caution">
    <text evidence="2">The sequence shown here is derived from an EMBL/GenBank/DDBJ whole genome shotgun (WGS) entry which is preliminary data.</text>
</comment>
<gene>
    <name evidence="2" type="ORF">Tco_0679882</name>
</gene>
<dbReference type="PANTHER" id="PTHR45670:SF10">
    <property type="entry name" value="E3 UBIQUITIN-PROTEIN LIGASE UPL4"/>
    <property type="match status" value="1"/>
</dbReference>
<protein>
    <submittedName>
        <fullName evidence="2">Uncharacterized protein</fullName>
    </submittedName>
</protein>
<keyword evidence="1" id="KW-0808">Transferase</keyword>